<organism evidence="2 3">
    <name type="scientific">Streptomyces hundungensis</name>
    <dbReference type="NCBI Taxonomy" id="1077946"/>
    <lineage>
        <taxon>Bacteria</taxon>
        <taxon>Bacillati</taxon>
        <taxon>Actinomycetota</taxon>
        <taxon>Actinomycetes</taxon>
        <taxon>Kitasatosporales</taxon>
        <taxon>Streptomycetaceae</taxon>
        <taxon>Streptomyces</taxon>
    </lineage>
</organism>
<proteinExistence type="predicted"/>
<dbReference type="Proteomes" id="UP000271554">
    <property type="component" value="Chromosome"/>
</dbReference>
<dbReference type="RefSeq" id="WP_162952555.1">
    <property type="nucleotide sequence ID" value="NZ_CP032698.1"/>
</dbReference>
<name>A0A387HLB3_9ACTN</name>
<keyword evidence="3" id="KW-1185">Reference proteome</keyword>
<sequence>MRKPSGEAGRKPGHKPGRKFGGVAVVLVALFALAACGADAGDGKGGAGSEGAAAGAPVTAAKWTVSALLDQGRAAPLPEGTAGRAYLTFDTEGKVQGRAGCNVFHGSARVSPSARTVAFGPLGTTRMMCTDPEMRLEREVLGVLRGTVHYRVDHGTLTLTAASGAKGLSATAG</sequence>
<dbReference type="PANTHER" id="PTHR35535:SF2">
    <property type="entry name" value="DUF306 DOMAIN-CONTAINING PROTEIN"/>
    <property type="match status" value="1"/>
</dbReference>
<dbReference type="InterPro" id="IPR053147">
    <property type="entry name" value="Hsp_HslJ-like"/>
</dbReference>
<dbReference type="InterPro" id="IPR038670">
    <property type="entry name" value="HslJ-like_sf"/>
</dbReference>
<dbReference type="PANTHER" id="PTHR35535">
    <property type="entry name" value="HEAT SHOCK PROTEIN HSLJ"/>
    <property type="match status" value="1"/>
</dbReference>
<evidence type="ECO:0000313" key="3">
    <source>
        <dbReference type="Proteomes" id="UP000271554"/>
    </source>
</evidence>
<protein>
    <recommendedName>
        <fullName evidence="1">DUF306 domain-containing protein</fullName>
    </recommendedName>
</protein>
<dbReference type="AlphaFoldDB" id="A0A387HLB3"/>
<dbReference type="KEGG" id="shun:DWB77_03735"/>
<gene>
    <name evidence="2" type="ORF">DWB77_03735</name>
</gene>
<evidence type="ECO:0000313" key="2">
    <source>
        <dbReference type="EMBL" id="AYG81578.1"/>
    </source>
</evidence>
<evidence type="ECO:0000259" key="1">
    <source>
        <dbReference type="Pfam" id="PF03724"/>
    </source>
</evidence>
<feature type="domain" description="DUF306" evidence="1">
    <location>
        <begin position="57"/>
        <end position="166"/>
    </location>
</feature>
<dbReference type="Gene3D" id="2.40.128.270">
    <property type="match status" value="1"/>
</dbReference>
<dbReference type="EMBL" id="CP032698">
    <property type="protein sequence ID" value="AYG81578.1"/>
    <property type="molecule type" value="Genomic_DNA"/>
</dbReference>
<accession>A0A387HLB3</accession>
<reference evidence="2 3" key="1">
    <citation type="submission" date="2018-10" db="EMBL/GenBank/DDBJ databases">
        <title>Relationship between Morphology and Antimicrobial Activity in Streptomyces.</title>
        <authorList>
            <person name="Kang H.J."/>
            <person name="Kim S.B."/>
        </authorList>
    </citation>
    <scope>NUCLEOTIDE SEQUENCE [LARGE SCALE GENOMIC DNA]</scope>
    <source>
        <strain evidence="2 3">BH38</strain>
    </source>
</reference>
<dbReference type="InterPro" id="IPR005184">
    <property type="entry name" value="DUF306_Meta_HslJ"/>
</dbReference>
<dbReference type="Pfam" id="PF03724">
    <property type="entry name" value="META"/>
    <property type="match status" value="1"/>
</dbReference>